<dbReference type="AlphaFoldDB" id="A0A830F8F8"/>
<dbReference type="RefSeq" id="WP_188975602.1">
    <property type="nucleotide sequence ID" value="NZ_BMPG01000001.1"/>
</dbReference>
<accession>A0A830F8F8</accession>
<dbReference type="GO" id="GO:0005737">
    <property type="term" value="C:cytoplasm"/>
    <property type="evidence" value="ECO:0007669"/>
    <property type="project" value="TreeGrafter"/>
</dbReference>
<proteinExistence type="predicted"/>
<evidence type="ECO:0000313" key="2">
    <source>
        <dbReference type="EMBL" id="GGL50253.1"/>
    </source>
</evidence>
<dbReference type="PANTHER" id="PTHR42850:SF4">
    <property type="entry name" value="ZINC-DEPENDENT ENDOPOLYPHOSPHATASE"/>
    <property type="match status" value="1"/>
</dbReference>
<dbReference type="Pfam" id="PF00149">
    <property type="entry name" value="Metallophos"/>
    <property type="match status" value="1"/>
</dbReference>
<dbReference type="InterPro" id="IPR004843">
    <property type="entry name" value="Calcineurin-like_PHP"/>
</dbReference>
<evidence type="ECO:0000259" key="1">
    <source>
        <dbReference type="Pfam" id="PF00149"/>
    </source>
</evidence>
<dbReference type="Gene3D" id="3.60.21.10">
    <property type="match status" value="1"/>
</dbReference>
<comment type="caution">
    <text evidence="2">The sequence shown here is derived from an EMBL/GenBank/DDBJ whole genome shotgun (WGS) entry which is preliminary data.</text>
</comment>
<name>A0A830F8F8_9EURY</name>
<keyword evidence="3" id="KW-1185">Reference proteome</keyword>
<gene>
    <name evidence="2" type="ORF">GCM10009039_05510</name>
</gene>
<evidence type="ECO:0000313" key="3">
    <source>
        <dbReference type="Proteomes" id="UP000607197"/>
    </source>
</evidence>
<sequence>MSTHTFHDAVAPHHRRIDIDAYDDVYVVGDVHGCRAELDRLLDRLALGPSDLVLFVGDLVRKGPDNTGVVDRVRGDDRLVSVRGNNEQKIIEGRKDPDWLRPGDREFFESLPVVVTWDGGMVVHGGVDPTRPLADHAIDDLLNMRSPNGDGYDGPFWYEAYEGDARVFFGHTVHDEPVDLDSAVGLDTGCVYGGSLTAYDLRDDSYLAIRPSEVHEDRSASKVVTPPTVA</sequence>
<organism evidence="2 3">
    <name type="scientific">Halocalculus aciditolerans</name>
    <dbReference type="NCBI Taxonomy" id="1383812"/>
    <lineage>
        <taxon>Archaea</taxon>
        <taxon>Methanobacteriati</taxon>
        <taxon>Methanobacteriota</taxon>
        <taxon>Stenosarchaea group</taxon>
        <taxon>Halobacteria</taxon>
        <taxon>Halobacteriales</taxon>
        <taxon>Halobacteriaceae</taxon>
        <taxon>Halocalculus</taxon>
    </lineage>
</organism>
<feature type="domain" description="Calcineurin-like phosphoesterase" evidence="1">
    <location>
        <begin position="25"/>
        <end position="173"/>
    </location>
</feature>
<protein>
    <submittedName>
        <fullName evidence="2">Serine/threonine protein phosphatase</fullName>
    </submittedName>
</protein>
<dbReference type="Proteomes" id="UP000607197">
    <property type="component" value="Unassembled WGS sequence"/>
</dbReference>
<dbReference type="PANTHER" id="PTHR42850">
    <property type="entry name" value="METALLOPHOSPHOESTERASE"/>
    <property type="match status" value="1"/>
</dbReference>
<dbReference type="OrthoDB" id="303721at2157"/>
<dbReference type="GO" id="GO:0016791">
    <property type="term" value="F:phosphatase activity"/>
    <property type="evidence" value="ECO:0007669"/>
    <property type="project" value="TreeGrafter"/>
</dbReference>
<dbReference type="InterPro" id="IPR029052">
    <property type="entry name" value="Metallo-depent_PP-like"/>
</dbReference>
<dbReference type="InterPro" id="IPR050126">
    <property type="entry name" value="Ap4A_hydrolase"/>
</dbReference>
<dbReference type="EMBL" id="BMPG01000001">
    <property type="protein sequence ID" value="GGL50253.1"/>
    <property type="molecule type" value="Genomic_DNA"/>
</dbReference>
<dbReference type="SUPFAM" id="SSF56300">
    <property type="entry name" value="Metallo-dependent phosphatases"/>
    <property type="match status" value="1"/>
</dbReference>
<reference evidence="2" key="1">
    <citation type="journal article" date="2014" name="Int. J. Syst. Evol. Microbiol.">
        <title>Complete genome sequence of Corynebacterium casei LMG S-19264T (=DSM 44701T), isolated from a smear-ripened cheese.</title>
        <authorList>
            <consortium name="US DOE Joint Genome Institute (JGI-PGF)"/>
            <person name="Walter F."/>
            <person name="Albersmeier A."/>
            <person name="Kalinowski J."/>
            <person name="Ruckert C."/>
        </authorList>
    </citation>
    <scope>NUCLEOTIDE SEQUENCE</scope>
    <source>
        <strain evidence="2">JCM 19596</strain>
    </source>
</reference>
<reference evidence="2" key="2">
    <citation type="submission" date="2020-09" db="EMBL/GenBank/DDBJ databases">
        <authorList>
            <person name="Sun Q."/>
            <person name="Ohkuma M."/>
        </authorList>
    </citation>
    <scope>NUCLEOTIDE SEQUENCE</scope>
    <source>
        <strain evidence="2">JCM 19596</strain>
    </source>
</reference>